<dbReference type="InterPro" id="IPR050245">
    <property type="entry name" value="PrsA_foldase"/>
</dbReference>
<keyword evidence="8" id="KW-0413">Isomerase</keyword>
<dbReference type="GO" id="GO:0003755">
    <property type="term" value="F:peptidyl-prolyl cis-trans isomerase activity"/>
    <property type="evidence" value="ECO:0007669"/>
    <property type="project" value="UniProtKB-KW"/>
</dbReference>
<evidence type="ECO:0000313" key="11">
    <source>
        <dbReference type="EMBL" id="ABG61113.1"/>
    </source>
</evidence>
<protein>
    <recommendedName>
        <fullName evidence="4">Parvulin-like PPIase</fullName>
        <ecNumber evidence="3">5.2.1.8</ecNumber>
    </recommendedName>
    <alternativeName>
        <fullName evidence="6">Peptidyl-prolyl cis-trans isomerase plp</fullName>
    </alternativeName>
    <alternativeName>
        <fullName evidence="7">Rotamase plp</fullName>
    </alternativeName>
</protein>
<dbReference type="PANTHER" id="PTHR47245:SF2">
    <property type="entry name" value="PEPTIDYL-PROLYL CIS-TRANS ISOMERASE HP_0175-RELATED"/>
    <property type="match status" value="1"/>
</dbReference>
<dbReference type="PROSITE" id="PS50198">
    <property type="entry name" value="PPIC_PPIASE_2"/>
    <property type="match status" value="1"/>
</dbReference>
<dbReference type="Gene3D" id="3.10.50.40">
    <property type="match status" value="2"/>
</dbReference>
<dbReference type="InterPro" id="IPR000297">
    <property type="entry name" value="PPIase_PpiC"/>
</dbReference>
<dbReference type="EC" id="5.2.1.8" evidence="3"/>
<evidence type="ECO:0000256" key="3">
    <source>
        <dbReference type="ARBA" id="ARBA00013194"/>
    </source>
</evidence>
<dbReference type="PANTHER" id="PTHR47245">
    <property type="entry name" value="PEPTIDYLPROLYL ISOMERASE"/>
    <property type="match status" value="1"/>
</dbReference>
<organism evidence="11">
    <name type="scientific">Chelativorans sp. (strain BNC1)</name>
    <dbReference type="NCBI Taxonomy" id="266779"/>
    <lineage>
        <taxon>Bacteria</taxon>
        <taxon>Pseudomonadati</taxon>
        <taxon>Pseudomonadota</taxon>
        <taxon>Alphaproteobacteria</taxon>
        <taxon>Hyphomicrobiales</taxon>
        <taxon>Phyllobacteriaceae</taxon>
        <taxon>Chelativorans</taxon>
    </lineage>
</organism>
<evidence type="ECO:0000256" key="5">
    <source>
        <dbReference type="ARBA" id="ARBA00023110"/>
    </source>
</evidence>
<feature type="compositionally biased region" description="Basic and acidic residues" evidence="9">
    <location>
        <begin position="11"/>
        <end position="30"/>
    </location>
</feature>
<keyword evidence="5 8" id="KW-0697">Rotamase</keyword>
<evidence type="ECO:0000256" key="2">
    <source>
        <dbReference type="ARBA" id="ARBA00007656"/>
    </source>
</evidence>
<comment type="catalytic activity">
    <reaction evidence="1">
        <text>[protein]-peptidylproline (omega=180) = [protein]-peptidylproline (omega=0)</text>
        <dbReference type="Rhea" id="RHEA:16237"/>
        <dbReference type="Rhea" id="RHEA-COMP:10747"/>
        <dbReference type="Rhea" id="RHEA-COMP:10748"/>
        <dbReference type="ChEBI" id="CHEBI:83833"/>
        <dbReference type="ChEBI" id="CHEBI:83834"/>
        <dbReference type="EC" id="5.2.1.8"/>
    </reaction>
</comment>
<feature type="compositionally biased region" description="Low complexity" evidence="9">
    <location>
        <begin position="39"/>
        <end position="51"/>
    </location>
</feature>
<dbReference type="Pfam" id="PF13145">
    <property type="entry name" value="Rotamase_2"/>
    <property type="match status" value="2"/>
</dbReference>
<feature type="compositionally biased region" description="Polar residues" evidence="9">
    <location>
        <begin position="62"/>
        <end position="99"/>
    </location>
</feature>
<dbReference type="SUPFAM" id="SSF109998">
    <property type="entry name" value="Triger factor/SurA peptide-binding domain-like"/>
    <property type="match status" value="2"/>
</dbReference>
<dbReference type="SUPFAM" id="SSF54534">
    <property type="entry name" value="FKBP-like"/>
    <property type="match status" value="2"/>
</dbReference>
<dbReference type="InterPro" id="IPR027304">
    <property type="entry name" value="Trigger_fact/SurA_dom_sf"/>
</dbReference>
<evidence type="ECO:0000256" key="7">
    <source>
        <dbReference type="ARBA" id="ARBA00031484"/>
    </source>
</evidence>
<dbReference type="AlphaFoldDB" id="Q11N95"/>
<comment type="similarity">
    <text evidence="2">Belongs to the PpiC/parvulin rotamase family.</text>
</comment>
<evidence type="ECO:0000259" key="10">
    <source>
        <dbReference type="PROSITE" id="PS50198"/>
    </source>
</evidence>
<dbReference type="HOGENOM" id="CLU_389743_0_0_5"/>
<accession>Q11N95</accession>
<feature type="region of interest" description="Disordered" evidence="9">
    <location>
        <begin position="1"/>
        <end position="99"/>
    </location>
</feature>
<feature type="domain" description="PpiC" evidence="10">
    <location>
        <begin position="550"/>
        <end position="660"/>
    </location>
</feature>
<name>Q11N95_CHESB</name>
<sequence>MADGWRQIWSDFRDSLRGKPSKPDSDRTVEPPESADSRATIAPGPPIATASPKPPATDPAAANSSPDDSEQLARQLTESAQSETEWTADSDQAQPAPTRQPTLGQYVASIFAITTIPAALVFFSSDYFADMTLPSPPAPNVVATFEGGQITLEDIEAHLNMLSSSTSNPGPMSQEALLETVEDLVSDQLILRWAANRKPEADESFQHAIKHINENLNLESFADQLHTERISISESSIREYYDKNKARYEGRSFTEVRDEIRRTLVAEQEPAFVEDYLEKLRTSASITRSFDLLDVPAPSQKELETYYRQNIDRFKLPRRAIVDELEFSASQFSPKAQQEAASALLGIQGGATFQATAGRFSKARFSSRAEVPEGSRNPDWDKYVFALVPGELASVFQAGGSYYVVRLQEVMPAGAKSFAEVRPTIMTTVRTQKEQRWFADNGEKTLFTIKGQRYSLRDFYKEYEEASLREQFEGAEGLKRLANALIDRMLLVSDTYDRLLDVANKPLADETRLRLLRQMMEQEEVDDRIEVSDEQIQAFYSDNRDRLVSPPKSRIRYVRIGLGSSEADASRARERSDEAYRKLTGAVPGSDFASVAQEYSEDVETASKGGEFPDWIGESGDPLGELMSHPFHEAIQDMEPGKVGKPFELGGSIYIVEVTERTLPQQLTLDEAKPFIEEYLTNQQHRSMAEELQRRQLQEAKVQLYPQVLEEYLMRAASRDQPTSQ</sequence>
<reference evidence="11" key="1">
    <citation type="submission" date="2006-06" db="EMBL/GenBank/DDBJ databases">
        <title>Complete sequence of Plasmid 1 of Chelativorans sp. BNC1.</title>
        <authorList>
            <consortium name="US DOE Joint Genome Institute"/>
            <person name="Copeland A."/>
            <person name="Lucas S."/>
            <person name="Lapidus A."/>
            <person name="Barry K."/>
            <person name="Detter J.C."/>
            <person name="Glavina del Rio T."/>
            <person name="Hammon N."/>
            <person name="Israni S."/>
            <person name="Dalin E."/>
            <person name="Tice H."/>
            <person name="Pitluck S."/>
            <person name="Chertkov O."/>
            <person name="Brettin T."/>
            <person name="Bruce D."/>
            <person name="Han C."/>
            <person name="Tapia R."/>
            <person name="Gilna P."/>
            <person name="Schmutz J."/>
            <person name="Larimer F."/>
            <person name="Land M."/>
            <person name="Hauser L."/>
            <person name="Kyrpides N."/>
            <person name="Mikhailova N."/>
            <person name="Richardson P."/>
        </authorList>
    </citation>
    <scope>NUCLEOTIDE SEQUENCE</scope>
    <source>
        <strain evidence="11">BNC1</strain>
        <plasmid evidence="11">1</plasmid>
    </source>
</reference>
<dbReference type="Gene3D" id="1.10.4030.10">
    <property type="entry name" value="Porin chaperone SurA, peptide-binding domain"/>
    <property type="match status" value="1"/>
</dbReference>
<gene>
    <name evidence="11" type="ordered locus">Meso_4128</name>
</gene>
<evidence type="ECO:0000256" key="1">
    <source>
        <dbReference type="ARBA" id="ARBA00000971"/>
    </source>
</evidence>
<evidence type="ECO:0000256" key="4">
    <source>
        <dbReference type="ARBA" id="ARBA00018370"/>
    </source>
</evidence>
<evidence type="ECO:0000256" key="8">
    <source>
        <dbReference type="PROSITE-ProRule" id="PRU00278"/>
    </source>
</evidence>
<proteinExistence type="inferred from homology"/>
<dbReference type="Gene3D" id="6.10.140.970">
    <property type="match status" value="1"/>
</dbReference>
<evidence type="ECO:0000256" key="9">
    <source>
        <dbReference type="SAM" id="MobiDB-lite"/>
    </source>
</evidence>
<dbReference type="EMBL" id="CP000389">
    <property type="protein sequence ID" value="ABG61113.1"/>
    <property type="molecule type" value="Genomic_DNA"/>
</dbReference>
<dbReference type="KEGG" id="mes:Meso_4128"/>
<geneLocation type="plasmid" evidence="11">
    <name>1</name>
</geneLocation>
<evidence type="ECO:0000256" key="6">
    <source>
        <dbReference type="ARBA" id="ARBA00030642"/>
    </source>
</evidence>
<keyword evidence="11" id="KW-0614">Plasmid</keyword>
<dbReference type="InterPro" id="IPR046357">
    <property type="entry name" value="PPIase_dom_sf"/>
</dbReference>